<dbReference type="SUPFAM" id="SSF143011">
    <property type="entry name" value="RelE-like"/>
    <property type="match status" value="1"/>
</dbReference>
<name>A0ABS7IXM5_9SPHN</name>
<dbReference type="Gene3D" id="3.30.2310.20">
    <property type="entry name" value="RelE-like"/>
    <property type="match status" value="1"/>
</dbReference>
<organism evidence="1 2">
    <name type="scientific">Qipengyuania polymorpha</name>
    <dbReference type="NCBI Taxonomy" id="2867234"/>
    <lineage>
        <taxon>Bacteria</taxon>
        <taxon>Pseudomonadati</taxon>
        <taxon>Pseudomonadota</taxon>
        <taxon>Alphaproteobacteria</taxon>
        <taxon>Sphingomonadales</taxon>
        <taxon>Erythrobacteraceae</taxon>
        <taxon>Qipengyuania</taxon>
    </lineage>
</organism>
<keyword evidence="2" id="KW-1185">Reference proteome</keyword>
<protein>
    <submittedName>
        <fullName evidence="1">Type II toxin-antitoxin system RelE/ParE family toxin</fullName>
    </submittedName>
</protein>
<accession>A0ABS7IXM5</accession>
<gene>
    <name evidence="1" type="ORF">K3152_08650</name>
</gene>
<evidence type="ECO:0000313" key="2">
    <source>
        <dbReference type="Proteomes" id="UP000783253"/>
    </source>
</evidence>
<comment type="caution">
    <text evidence="1">The sequence shown here is derived from an EMBL/GenBank/DDBJ whole genome shotgun (WGS) entry which is preliminary data.</text>
</comment>
<dbReference type="RefSeq" id="WP_221573680.1">
    <property type="nucleotide sequence ID" value="NZ_JAIGNK010000002.1"/>
</dbReference>
<dbReference type="Proteomes" id="UP000783253">
    <property type="component" value="Unassembled WGS sequence"/>
</dbReference>
<dbReference type="EMBL" id="JAIGNK010000002">
    <property type="protein sequence ID" value="MBX7458312.1"/>
    <property type="molecule type" value="Genomic_DNA"/>
</dbReference>
<evidence type="ECO:0000313" key="1">
    <source>
        <dbReference type="EMBL" id="MBX7458312.1"/>
    </source>
</evidence>
<sequence length="101" mass="11249">MKVSAKDKRIKAILKGHPKPAAENMRGLPRGIAPKIQAIVAQLLASTNLSQICAANPNWRCHEYKGQQGTWSIDVQGSTRLLFEYDDKAHVITGLRYDDPH</sequence>
<reference evidence="1 2" key="1">
    <citation type="submission" date="2021-08" db="EMBL/GenBank/DDBJ databases">
        <title>Comparative Genomics Analysis of the Genus Qipengyuania Reveals Extensive Genetic Diversity and Metabolic Versatility, Including the Description of Fifteen Novel Species.</title>
        <authorList>
            <person name="Liu Y."/>
        </authorList>
    </citation>
    <scope>NUCLEOTIDE SEQUENCE [LARGE SCALE GENOMIC DNA]</scope>
    <source>
        <strain evidence="1 2">1NDH17</strain>
    </source>
</reference>
<dbReference type="InterPro" id="IPR035093">
    <property type="entry name" value="RelE/ParE_toxin_dom_sf"/>
</dbReference>
<proteinExistence type="predicted"/>